<organism evidence="1 2">
    <name type="scientific">Pleurodeles waltl</name>
    <name type="common">Iberian ribbed newt</name>
    <dbReference type="NCBI Taxonomy" id="8319"/>
    <lineage>
        <taxon>Eukaryota</taxon>
        <taxon>Metazoa</taxon>
        <taxon>Chordata</taxon>
        <taxon>Craniata</taxon>
        <taxon>Vertebrata</taxon>
        <taxon>Euteleostomi</taxon>
        <taxon>Amphibia</taxon>
        <taxon>Batrachia</taxon>
        <taxon>Caudata</taxon>
        <taxon>Salamandroidea</taxon>
        <taxon>Salamandridae</taxon>
        <taxon>Pleurodelinae</taxon>
        <taxon>Pleurodeles</taxon>
    </lineage>
</organism>
<dbReference type="Proteomes" id="UP001066276">
    <property type="component" value="Chromosome 4_1"/>
</dbReference>
<proteinExistence type="predicted"/>
<evidence type="ECO:0000313" key="1">
    <source>
        <dbReference type="EMBL" id="KAJ1173178.1"/>
    </source>
</evidence>
<reference evidence="1" key="1">
    <citation type="journal article" date="2022" name="bioRxiv">
        <title>Sequencing and chromosome-scale assembly of the giantPleurodeles waltlgenome.</title>
        <authorList>
            <person name="Brown T."/>
            <person name="Elewa A."/>
            <person name="Iarovenko S."/>
            <person name="Subramanian E."/>
            <person name="Araus A.J."/>
            <person name="Petzold A."/>
            <person name="Susuki M."/>
            <person name="Suzuki K.-i.T."/>
            <person name="Hayashi T."/>
            <person name="Toyoda A."/>
            <person name="Oliveira C."/>
            <person name="Osipova E."/>
            <person name="Leigh N.D."/>
            <person name="Simon A."/>
            <person name="Yun M.H."/>
        </authorList>
    </citation>
    <scope>NUCLEOTIDE SEQUENCE</scope>
    <source>
        <strain evidence="1">20211129_DDA</strain>
        <tissue evidence="1">Liver</tissue>
    </source>
</reference>
<comment type="caution">
    <text evidence="1">The sequence shown here is derived from an EMBL/GenBank/DDBJ whole genome shotgun (WGS) entry which is preliminary data.</text>
</comment>
<accession>A0AAV7T9E6</accession>
<sequence>MVDKVDCHANTTWIRQVMELLERPRVCAADGPPMTKVLAHCEIAMDLNSQEIRTSLVGPLSRTEFDPGASVLVGILAHSVYVGPTFTLLNRTSSFS</sequence>
<gene>
    <name evidence="1" type="ORF">NDU88_005019</name>
</gene>
<name>A0AAV7T9E6_PLEWA</name>
<dbReference type="AlphaFoldDB" id="A0AAV7T9E6"/>
<dbReference type="EMBL" id="JANPWB010000007">
    <property type="protein sequence ID" value="KAJ1173178.1"/>
    <property type="molecule type" value="Genomic_DNA"/>
</dbReference>
<protein>
    <submittedName>
        <fullName evidence="1">Uncharacterized protein</fullName>
    </submittedName>
</protein>
<keyword evidence="2" id="KW-1185">Reference proteome</keyword>
<evidence type="ECO:0000313" key="2">
    <source>
        <dbReference type="Proteomes" id="UP001066276"/>
    </source>
</evidence>